<protein>
    <submittedName>
        <fullName evidence="1">Uncharacterized protein</fullName>
    </submittedName>
</protein>
<accession>A0ABC9NAK9</accession>
<evidence type="ECO:0000313" key="2">
    <source>
        <dbReference type="Proteomes" id="UP000004110"/>
    </source>
</evidence>
<dbReference type="EMBL" id="AAYH02000045">
    <property type="protein sequence ID" value="EDO53522.1"/>
    <property type="molecule type" value="Genomic_DNA"/>
</dbReference>
<comment type="caution">
    <text evidence="1">The sequence shown here is derived from an EMBL/GenBank/DDBJ whole genome shotgun (WGS) entry which is preliminary data.</text>
</comment>
<gene>
    <name evidence="1" type="ORF">BACUNI_02800</name>
</gene>
<name>A0ABC9NAK9_BACUC</name>
<reference evidence="1" key="2">
    <citation type="submission" date="2013-11" db="EMBL/GenBank/DDBJ databases">
        <title>Draft genome sequence of Bacteroides uniformis (ATCC 8492).</title>
        <authorList>
            <person name="Sudarsanam P."/>
            <person name="Ley R."/>
            <person name="Guruge J."/>
            <person name="Turnbaugh P.J."/>
            <person name="Mahowald M."/>
            <person name="Liep D."/>
            <person name="Gordon J."/>
        </authorList>
    </citation>
    <scope>NUCLEOTIDE SEQUENCE</scope>
    <source>
        <strain evidence="1">ATCC 8492</strain>
    </source>
</reference>
<dbReference type="AlphaFoldDB" id="A0ABC9NAK9"/>
<reference evidence="1" key="1">
    <citation type="submission" date="2007-06" db="EMBL/GenBank/DDBJ databases">
        <authorList>
            <person name="Fulton L."/>
            <person name="Clifton S."/>
            <person name="Fulton B."/>
            <person name="Xu J."/>
            <person name="Minx P."/>
            <person name="Pepin K.H."/>
            <person name="Johnson M."/>
            <person name="Thiruvilangam P."/>
            <person name="Bhonagiri V."/>
            <person name="Nash W.E."/>
            <person name="Mardis E.R."/>
            <person name="Wilson R.K."/>
        </authorList>
    </citation>
    <scope>NUCLEOTIDE SEQUENCE [LARGE SCALE GENOMIC DNA]</scope>
    <source>
        <strain evidence="1">ATCC 8492</strain>
    </source>
</reference>
<organism evidence="1 2">
    <name type="scientific">Bacteroides uniformis (strain ATCC 8492 / DSM 6597 / CCUG 4942 / CIP 103695 / JCM 5828 / KCTC 5204 / NCTC 13054 / VPI 0061)</name>
    <dbReference type="NCBI Taxonomy" id="411479"/>
    <lineage>
        <taxon>Bacteria</taxon>
        <taxon>Pseudomonadati</taxon>
        <taxon>Bacteroidota</taxon>
        <taxon>Bacteroidia</taxon>
        <taxon>Bacteroidales</taxon>
        <taxon>Bacteroidaceae</taxon>
        <taxon>Bacteroides</taxon>
    </lineage>
</organism>
<keyword evidence="2" id="KW-1185">Reference proteome</keyword>
<dbReference type="Proteomes" id="UP000004110">
    <property type="component" value="Unassembled WGS sequence"/>
</dbReference>
<proteinExistence type="predicted"/>
<evidence type="ECO:0000313" key="1">
    <source>
        <dbReference type="EMBL" id="EDO53522.1"/>
    </source>
</evidence>
<sequence length="47" mass="5611">MWDGEYLGAGRFHVSFLQLVKFEYIYMNNNCLTSEKVENIQLLIRII</sequence>